<name>A0A8S5UI59_9CAUD</name>
<dbReference type="EMBL" id="BK016090">
    <property type="protein sequence ID" value="DAF94295.1"/>
    <property type="molecule type" value="Genomic_DNA"/>
</dbReference>
<dbReference type="PROSITE" id="PS51257">
    <property type="entry name" value="PROKAR_LIPOPROTEIN"/>
    <property type="match status" value="1"/>
</dbReference>
<evidence type="ECO:0000313" key="1">
    <source>
        <dbReference type="EMBL" id="DAF94116.1"/>
    </source>
</evidence>
<dbReference type="EMBL" id="BK016090">
    <property type="protein sequence ID" value="DAF94116.1"/>
    <property type="molecule type" value="Genomic_DNA"/>
</dbReference>
<sequence>MKTLTIALICATLLTACGTTPQKATTPVLVSEKSSLNIDPQAIAPCGHLSKLDPSKKYDGKAQTEAIAQWANEHDACDNRFQAFVALVTPLLRINAPASK</sequence>
<proteinExistence type="predicted"/>
<accession>A0A8S5UI59</accession>
<reference evidence="1" key="1">
    <citation type="journal article" date="2021" name="Proc. Natl. Acad. Sci. U.S.A.">
        <title>A Catalog of Tens of Thousands of Viruses from Human Metagenomes Reveals Hidden Associations with Chronic Diseases.</title>
        <authorList>
            <person name="Tisza M.J."/>
            <person name="Buck C.B."/>
        </authorList>
    </citation>
    <scope>NUCLEOTIDE SEQUENCE</scope>
    <source>
        <strain evidence="1">Ctu2j3</strain>
    </source>
</reference>
<protein>
    <submittedName>
        <fullName evidence="1">TRAF PROTEIN, TRAO PROTEIN, TRAN ADHESION, BACTERIAL SECRETION.5A</fullName>
    </submittedName>
</protein>
<organism evidence="1">
    <name type="scientific">Myoviridae sp. ctu2j3</name>
    <dbReference type="NCBI Taxonomy" id="2825197"/>
    <lineage>
        <taxon>Viruses</taxon>
        <taxon>Duplodnaviria</taxon>
        <taxon>Heunggongvirae</taxon>
        <taxon>Uroviricota</taxon>
        <taxon>Caudoviricetes</taxon>
    </lineage>
</organism>